<evidence type="ECO:0000313" key="2">
    <source>
        <dbReference type="Proteomes" id="UP000197138"/>
    </source>
</evidence>
<comment type="caution">
    <text evidence="1">The sequence shown here is derived from an EMBL/GenBank/DDBJ whole genome shotgun (WGS) entry which is preliminary data.</text>
</comment>
<evidence type="ECO:0000313" key="1">
    <source>
        <dbReference type="EMBL" id="OWM89182.1"/>
    </source>
</evidence>
<dbReference type="EMBL" id="MTKT01000670">
    <property type="protein sequence ID" value="OWM89182.1"/>
    <property type="molecule type" value="Genomic_DNA"/>
</dbReference>
<protein>
    <submittedName>
        <fullName evidence="1">Uncharacterized protein</fullName>
    </submittedName>
</protein>
<dbReference type="AlphaFoldDB" id="A0A218XY19"/>
<name>A0A218XY19_PUNGR</name>
<dbReference type="Proteomes" id="UP000197138">
    <property type="component" value="Unassembled WGS sequence"/>
</dbReference>
<accession>A0A218XY19</accession>
<gene>
    <name evidence="1" type="ORF">CDL15_Pgr010468</name>
</gene>
<proteinExistence type="predicted"/>
<reference evidence="2" key="1">
    <citation type="journal article" date="2017" name="Plant J.">
        <title>The pomegranate (Punica granatum L.) genome and the genomics of punicalagin biosynthesis.</title>
        <authorList>
            <person name="Qin G."/>
            <person name="Xu C."/>
            <person name="Ming R."/>
            <person name="Tang H."/>
            <person name="Guyot R."/>
            <person name="Kramer E.M."/>
            <person name="Hu Y."/>
            <person name="Yi X."/>
            <person name="Qi Y."/>
            <person name="Xu X."/>
            <person name="Gao Z."/>
            <person name="Pan H."/>
            <person name="Jian J."/>
            <person name="Tian Y."/>
            <person name="Yue Z."/>
            <person name="Xu Y."/>
        </authorList>
    </citation>
    <scope>NUCLEOTIDE SEQUENCE [LARGE SCALE GENOMIC DNA]</scope>
    <source>
        <strain evidence="2">cv. Dabenzi</strain>
    </source>
</reference>
<sequence length="100" mass="11317">MARARAEQKHAHVKRMIECHKAETKLCCEFSNPHQTSSANEDILGERVGKIVGRNYMFHLIVEEASDLLHTLGRIIVQSAIDEGSSILSYEETVLFVKSY</sequence>
<organism evidence="1 2">
    <name type="scientific">Punica granatum</name>
    <name type="common">Pomegranate</name>
    <dbReference type="NCBI Taxonomy" id="22663"/>
    <lineage>
        <taxon>Eukaryota</taxon>
        <taxon>Viridiplantae</taxon>
        <taxon>Streptophyta</taxon>
        <taxon>Embryophyta</taxon>
        <taxon>Tracheophyta</taxon>
        <taxon>Spermatophyta</taxon>
        <taxon>Magnoliopsida</taxon>
        <taxon>eudicotyledons</taxon>
        <taxon>Gunneridae</taxon>
        <taxon>Pentapetalae</taxon>
        <taxon>rosids</taxon>
        <taxon>malvids</taxon>
        <taxon>Myrtales</taxon>
        <taxon>Lythraceae</taxon>
        <taxon>Punica</taxon>
    </lineage>
</organism>